<evidence type="ECO:0000256" key="1">
    <source>
        <dbReference type="HAMAP-Rule" id="MF_01845"/>
    </source>
</evidence>
<keyword evidence="3" id="KW-0456">Lyase</keyword>
<sequence length="422" mass="45106">MNKMLYENYVAILANELFPALGCTEPIAVAYAAAKARQVLGELPDKIDVTCSGNIIKNVKGVTVPASGGQKGVDVAAVLGAVGGQPDKKLEVLSEINDAHRQKTSELIERGICSVHLREGEENLYIYCVVRKGSKCAAVEIRSYHTNITKIEHNGEIIYTKSDETQSEVNGDKTLLNMCDIYDFANQVRMEDVCEIINRQIEMNTAIAEEGIKRNWGVNVGSEVIKNYGNDVKFRAAAYAAAGSDARMGGCPLPVVINSGSGNQGVTVSMPVIVYAGELHVSHEKLVRALVLSNLVALNQKRYIGSLSAYCGAVSAATGAACGVAYLYDESFEVICKTVINSVGTIGGMICDGAKPSCASKIRSAVDTALMSYMLAKDGFAFAHGEGFVEEDIDQTIANIGRIGRVGMADTDIEILNIMIGK</sequence>
<keyword evidence="4" id="KW-1185">Reference proteome</keyword>
<evidence type="ECO:0000259" key="2">
    <source>
        <dbReference type="Pfam" id="PF03313"/>
    </source>
</evidence>
<gene>
    <name evidence="3" type="ORF">KTH89_06725</name>
</gene>
<accession>A0A949JYT0</accession>
<dbReference type="PANTHER" id="PTHR30501">
    <property type="entry name" value="UPF0597 PROTEIN YHAM"/>
    <property type="match status" value="1"/>
</dbReference>
<comment type="caution">
    <text evidence="3">The sequence shown here is derived from an EMBL/GenBank/DDBJ whole genome shotgun (WGS) entry which is preliminary data.</text>
</comment>
<organism evidence="3 4">
    <name type="scientific">Diplocloster agilis</name>
    <dbReference type="NCBI Taxonomy" id="2850323"/>
    <lineage>
        <taxon>Bacteria</taxon>
        <taxon>Bacillati</taxon>
        <taxon>Bacillota</taxon>
        <taxon>Clostridia</taxon>
        <taxon>Lachnospirales</taxon>
        <taxon>Lachnospiraceae</taxon>
        <taxon>Diplocloster</taxon>
    </lineage>
</organism>
<dbReference type="Proteomes" id="UP000712157">
    <property type="component" value="Unassembled WGS sequence"/>
</dbReference>
<feature type="domain" description="Serine dehydratase-like alpha subunit" evidence="2">
    <location>
        <begin position="88"/>
        <end position="417"/>
    </location>
</feature>
<reference evidence="3" key="1">
    <citation type="submission" date="2021-06" db="EMBL/GenBank/DDBJ databases">
        <title>Description of novel taxa of the family Lachnospiraceae.</title>
        <authorList>
            <person name="Chaplin A.V."/>
            <person name="Sokolova S.R."/>
            <person name="Pikina A.P."/>
            <person name="Korzhanova M."/>
            <person name="Belova V."/>
            <person name="Korostin D."/>
            <person name="Efimov B.A."/>
        </authorList>
    </citation>
    <scope>NUCLEOTIDE SEQUENCE</scope>
    <source>
        <strain evidence="3">ASD5720</strain>
    </source>
</reference>
<dbReference type="InterPro" id="IPR005130">
    <property type="entry name" value="Ser_deHydtase-like_asu"/>
</dbReference>
<dbReference type="PIRSF" id="PIRSF006054">
    <property type="entry name" value="UCP006054"/>
    <property type="match status" value="1"/>
</dbReference>
<dbReference type="EMBL" id="JAHQCW010000008">
    <property type="protein sequence ID" value="MBU9736227.1"/>
    <property type="molecule type" value="Genomic_DNA"/>
</dbReference>
<dbReference type="PANTHER" id="PTHR30501:SF2">
    <property type="entry name" value="UPF0597 PROTEIN YHAM"/>
    <property type="match status" value="1"/>
</dbReference>
<comment type="similarity">
    <text evidence="1">Belongs to the UPF0597 family.</text>
</comment>
<dbReference type="HAMAP" id="MF_01845">
    <property type="entry name" value="UPF0597"/>
    <property type="match status" value="1"/>
</dbReference>
<protein>
    <recommendedName>
        <fullName evidence="1">UPF0597 protein KTH89_06725</fullName>
    </recommendedName>
</protein>
<dbReference type="GO" id="GO:0080146">
    <property type="term" value="F:L-cysteine desulfhydrase activity"/>
    <property type="evidence" value="ECO:0007669"/>
    <property type="project" value="TreeGrafter"/>
</dbReference>
<dbReference type="AlphaFoldDB" id="A0A949JYT0"/>
<evidence type="ECO:0000313" key="3">
    <source>
        <dbReference type="EMBL" id="MBU9736227.1"/>
    </source>
</evidence>
<dbReference type="InterPro" id="IPR021144">
    <property type="entry name" value="UPF0597"/>
</dbReference>
<dbReference type="Pfam" id="PF03313">
    <property type="entry name" value="SDH_alpha"/>
    <property type="match status" value="1"/>
</dbReference>
<dbReference type="GO" id="GO:0019450">
    <property type="term" value="P:L-cysteine catabolic process to pyruvate"/>
    <property type="evidence" value="ECO:0007669"/>
    <property type="project" value="TreeGrafter"/>
</dbReference>
<evidence type="ECO:0000313" key="4">
    <source>
        <dbReference type="Proteomes" id="UP000712157"/>
    </source>
</evidence>
<name>A0A949JYT0_9FIRM</name>
<proteinExistence type="inferred from homology"/>
<dbReference type="RefSeq" id="WP_238721137.1">
    <property type="nucleotide sequence ID" value="NZ_JAHQCW010000008.1"/>
</dbReference>